<evidence type="ECO:0000256" key="6">
    <source>
        <dbReference type="ARBA" id="ARBA00023136"/>
    </source>
</evidence>
<dbReference type="SUPFAM" id="SSF111369">
    <property type="entry name" value="HlyD-like secretion proteins"/>
    <property type="match status" value="1"/>
</dbReference>
<comment type="caution">
    <text evidence="9">The sequence shown here is derived from an EMBL/GenBank/DDBJ whole genome shotgun (WGS) entry which is preliminary data.</text>
</comment>
<evidence type="ECO:0000256" key="5">
    <source>
        <dbReference type="ARBA" id="ARBA00022989"/>
    </source>
</evidence>
<gene>
    <name evidence="9" type="ORF">DWV06_04985</name>
</gene>
<evidence type="ECO:0000313" key="9">
    <source>
        <dbReference type="EMBL" id="RDU24332.1"/>
    </source>
</evidence>
<protein>
    <submittedName>
        <fullName evidence="9">HlyD family efflux transporter periplasmic adaptor subunit</fullName>
    </submittedName>
</protein>
<keyword evidence="3" id="KW-0813">Transport</keyword>
<evidence type="ECO:0000256" key="1">
    <source>
        <dbReference type="ARBA" id="ARBA00004167"/>
    </source>
</evidence>
<sequence>MKPLLMDMNGMSNSKEVYESRPHPFFVLFIYLVLSIIISFLIWAYLCKIDIVIKYNGILKTSEKVLTITNEIEGQIEKVKVNDGDEVKKGDIIYVINHDELATELKDYSKNLSDVEDRLLILNAYLDALNGNINNFQSLQKNVYFDEYKSRFDLITIKTNPLNSEKERLTEINTIYGELKSYKAKKNDLLKKCAIINKEIKKSTVIAKKDGSVNFKFDIVEGNKIHEGEEPLTIIPKSKYLIDTFIDNKNIGKIKEGMQVKIEFYSFPVSEYGLISGKIKNISKDIKINDKKSSSYYIAKTTLDNNSLYNKKGKEEKLKVGMNCEVKVITGKKRVLFYILEKINLLN</sequence>
<keyword evidence="5 7" id="KW-1133">Transmembrane helix</keyword>
<evidence type="ECO:0000256" key="7">
    <source>
        <dbReference type="SAM" id="Phobius"/>
    </source>
</evidence>
<dbReference type="Pfam" id="PF26002">
    <property type="entry name" value="Beta-barrel_AprE"/>
    <property type="match status" value="1"/>
</dbReference>
<dbReference type="PRINTS" id="PR01490">
    <property type="entry name" value="RTXTOXIND"/>
</dbReference>
<dbReference type="AlphaFoldDB" id="A0A371AXU0"/>
<keyword evidence="10" id="KW-1185">Reference proteome</keyword>
<proteinExistence type="inferred from homology"/>
<keyword evidence="6 7" id="KW-0472">Membrane</keyword>
<evidence type="ECO:0000259" key="8">
    <source>
        <dbReference type="Pfam" id="PF26002"/>
    </source>
</evidence>
<comment type="subcellular location">
    <subcellularLocation>
        <location evidence="1">Membrane</location>
        <topology evidence="1">Single-pass membrane protein</topology>
    </subcellularLocation>
</comment>
<dbReference type="OrthoDB" id="357309at2"/>
<accession>A0A371AXU0</accession>
<evidence type="ECO:0000256" key="3">
    <source>
        <dbReference type="ARBA" id="ARBA00022448"/>
    </source>
</evidence>
<organism evidence="9 10">
    <name type="scientific">Anaerosacchariphilus polymeriproducens</name>
    <dbReference type="NCBI Taxonomy" id="1812858"/>
    <lineage>
        <taxon>Bacteria</taxon>
        <taxon>Bacillati</taxon>
        <taxon>Bacillota</taxon>
        <taxon>Clostridia</taxon>
        <taxon>Lachnospirales</taxon>
        <taxon>Lachnospiraceae</taxon>
        <taxon>Anaerosacchariphilus</taxon>
    </lineage>
</organism>
<feature type="transmembrane region" description="Helical" evidence="7">
    <location>
        <begin position="25"/>
        <end position="46"/>
    </location>
</feature>
<dbReference type="Proteomes" id="UP000255036">
    <property type="component" value="Unassembled WGS sequence"/>
</dbReference>
<dbReference type="PANTHER" id="PTHR30386:SF26">
    <property type="entry name" value="TRANSPORT PROTEIN COMB"/>
    <property type="match status" value="1"/>
</dbReference>
<dbReference type="PANTHER" id="PTHR30386">
    <property type="entry name" value="MEMBRANE FUSION SUBUNIT OF EMRAB-TOLC MULTIDRUG EFFLUX PUMP"/>
    <property type="match status" value="1"/>
</dbReference>
<dbReference type="Gene3D" id="2.40.30.170">
    <property type="match status" value="1"/>
</dbReference>
<keyword evidence="4 7" id="KW-0812">Transmembrane</keyword>
<reference evidence="9 10" key="1">
    <citation type="submission" date="2018-07" db="EMBL/GenBank/DDBJ databases">
        <title>Anaerosacharophilus polymeroproducens gen. nov. sp. nov., an anaerobic bacterium isolated from salt field.</title>
        <authorList>
            <person name="Kim W."/>
            <person name="Yang S.-H."/>
            <person name="Oh J."/>
            <person name="Lee J.-H."/>
            <person name="Kwon K.K."/>
        </authorList>
    </citation>
    <scope>NUCLEOTIDE SEQUENCE [LARGE SCALE GENOMIC DNA]</scope>
    <source>
        <strain evidence="9 10">MCWD5</strain>
    </source>
</reference>
<feature type="domain" description="AprE-like beta-barrel" evidence="8">
    <location>
        <begin position="241"/>
        <end position="331"/>
    </location>
</feature>
<dbReference type="PROSITE" id="PS00543">
    <property type="entry name" value="HLYD_FAMILY"/>
    <property type="match status" value="1"/>
</dbReference>
<name>A0A371AXU0_9FIRM</name>
<dbReference type="GO" id="GO:0009306">
    <property type="term" value="P:protein secretion"/>
    <property type="evidence" value="ECO:0007669"/>
    <property type="project" value="InterPro"/>
</dbReference>
<dbReference type="RefSeq" id="WP_115481076.1">
    <property type="nucleotide sequence ID" value="NZ_QRCT01000013.1"/>
</dbReference>
<evidence type="ECO:0000256" key="4">
    <source>
        <dbReference type="ARBA" id="ARBA00022692"/>
    </source>
</evidence>
<dbReference type="EMBL" id="QRCT01000013">
    <property type="protein sequence ID" value="RDU24332.1"/>
    <property type="molecule type" value="Genomic_DNA"/>
</dbReference>
<dbReference type="InterPro" id="IPR006144">
    <property type="entry name" value="Secretion_HlyD_CS"/>
</dbReference>
<evidence type="ECO:0000256" key="2">
    <source>
        <dbReference type="ARBA" id="ARBA00009477"/>
    </source>
</evidence>
<dbReference type="GO" id="GO:0016020">
    <property type="term" value="C:membrane"/>
    <property type="evidence" value="ECO:0007669"/>
    <property type="project" value="UniProtKB-SubCell"/>
</dbReference>
<dbReference type="Gene3D" id="2.40.50.100">
    <property type="match status" value="1"/>
</dbReference>
<dbReference type="InterPro" id="IPR058982">
    <property type="entry name" value="Beta-barrel_AprE"/>
</dbReference>
<evidence type="ECO:0000313" key="10">
    <source>
        <dbReference type="Proteomes" id="UP000255036"/>
    </source>
</evidence>
<dbReference type="InterPro" id="IPR050739">
    <property type="entry name" value="MFP"/>
</dbReference>
<comment type="similarity">
    <text evidence="2">Belongs to the membrane fusion protein (MFP) (TC 8.A.1) family.</text>
</comment>